<evidence type="ECO:0000256" key="1">
    <source>
        <dbReference type="ARBA" id="ARBA00022614"/>
    </source>
</evidence>
<evidence type="ECO:0000313" key="4">
    <source>
        <dbReference type="EMBL" id="KAK9734474.1"/>
    </source>
</evidence>
<dbReference type="PANTHER" id="PTHR48054:SF82">
    <property type="entry name" value="LRR RECEPTOR-LIKE SERINE_THREONINE-PROTEIN KINASE FLS2"/>
    <property type="match status" value="1"/>
</dbReference>
<dbReference type="InterPro" id="IPR032675">
    <property type="entry name" value="LRR_dom_sf"/>
</dbReference>
<keyword evidence="5" id="KW-1185">Reference proteome</keyword>
<keyword evidence="2" id="KW-0677">Repeat</keyword>
<comment type="caution">
    <text evidence="4">The sequence shown here is derived from an EMBL/GenBank/DDBJ whole genome shotgun (WGS) entry which is preliminary data.</text>
</comment>
<protein>
    <submittedName>
        <fullName evidence="4">Uncharacterized protein</fullName>
    </submittedName>
</protein>
<evidence type="ECO:0000313" key="5">
    <source>
        <dbReference type="Proteomes" id="UP001443914"/>
    </source>
</evidence>
<accession>A0AAW1LL62</accession>
<dbReference type="PRINTS" id="PR00019">
    <property type="entry name" value="LEURICHRPT"/>
</dbReference>
<dbReference type="SUPFAM" id="SSF52058">
    <property type="entry name" value="L domain-like"/>
    <property type="match status" value="1"/>
</dbReference>
<dbReference type="Pfam" id="PF13855">
    <property type="entry name" value="LRR_8"/>
    <property type="match status" value="1"/>
</dbReference>
<sequence>MICSFSLSADVRRRPLHLHLQSTHHHNTTKHNTTAPPHTTTSHHTHYPNPCTTMMMMKMKMKVENSSFRSSDIPSQICDWSPFLVTLDLSGNVFSGPIPSQIGNCRFLNSIDLSGNRLSGMIPVELAGLDRLKKLDLGDNQLSGLVPVVRNLKVVVVGGVVEVTVDLTSLKLCGRKMKK</sequence>
<dbReference type="FunFam" id="3.80.10.10:FF:000383">
    <property type="entry name" value="Leucine-rich repeat receptor protein kinase EMS1"/>
    <property type="match status" value="1"/>
</dbReference>
<feature type="compositionally biased region" description="Low complexity" evidence="3">
    <location>
        <begin position="30"/>
        <end position="40"/>
    </location>
</feature>
<dbReference type="Gene3D" id="3.80.10.10">
    <property type="entry name" value="Ribonuclease Inhibitor"/>
    <property type="match status" value="1"/>
</dbReference>
<dbReference type="Proteomes" id="UP001443914">
    <property type="component" value="Unassembled WGS sequence"/>
</dbReference>
<gene>
    <name evidence="4" type="ORF">RND81_04G142300</name>
</gene>
<dbReference type="InterPro" id="IPR052592">
    <property type="entry name" value="LRR-RLK"/>
</dbReference>
<name>A0AAW1LL62_SAPOF</name>
<dbReference type="EMBL" id="JBDFQZ010000004">
    <property type="protein sequence ID" value="KAK9734474.1"/>
    <property type="molecule type" value="Genomic_DNA"/>
</dbReference>
<feature type="region of interest" description="Disordered" evidence="3">
    <location>
        <begin position="22"/>
        <end position="44"/>
    </location>
</feature>
<dbReference type="PANTHER" id="PTHR48054">
    <property type="entry name" value="RECEPTOR KINASE-LIKE PROTEIN XA21"/>
    <property type="match status" value="1"/>
</dbReference>
<proteinExistence type="predicted"/>
<dbReference type="InterPro" id="IPR001611">
    <property type="entry name" value="Leu-rich_rpt"/>
</dbReference>
<evidence type="ECO:0000256" key="2">
    <source>
        <dbReference type="ARBA" id="ARBA00022737"/>
    </source>
</evidence>
<keyword evidence="1" id="KW-0433">Leucine-rich repeat</keyword>
<organism evidence="4 5">
    <name type="scientific">Saponaria officinalis</name>
    <name type="common">Common soapwort</name>
    <name type="synonym">Lychnis saponaria</name>
    <dbReference type="NCBI Taxonomy" id="3572"/>
    <lineage>
        <taxon>Eukaryota</taxon>
        <taxon>Viridiplantae</taxon>
        <taxon>Streptophyta</taxon>
        <taxon>Embryophyta</taxon>
        <taxon>Tracheophyta</taxon>
        <taxon>Spermatophyta</taxon>
        <taxon>Magnoliopsida</taxon>
        <taxon>eudicotyledons</taxon>
        <taxon>Gunneridae</taxon>
        <taxon>Pentapetalae</taxon>
        <taxon>Caryophyllales</taxon>
        <taxon>Caryophyllaceae</taxon>
        <taxon>Caryophylleae</taxon>
        <taxon>Saponaria</taxon>
    </lineage>
</organism>
<reference evidence="4" key="1">
    <citation type="submission" date="2024-03" db="EMBL/GenBank/DDBJ databases">
        <title>WGS assembly of Saponaria officinalis var. Norfolk2.</title>
        <authorList>
            <person name="Jenkins J."/>
            <person name="Shu S."/>
            <person name="Grimwood J."/>
            <person name="Barry K."/>
            <person name="Goodstein D."/>
            <person name="Schmutz J."/>
            <person name="Leebens-Mack J."/>
            <person name="Osbourn A."/>
        </authorList>
    </citation>
    <scope>NUCLEOTIDE SEQUENCE [LARGE SCALE GENOMIC DNA]</scope>
    <source>
        <strain evidence="4">JIC</strain>
    </source>
</reference>
<evidence type="ECO:0000256" key="3">
    <source>
        <dbReference type="SAM" id="MobiDB-lite"/>
    </source>
</evidence>
<dbReference type="AlphaFoldDB" id="A0AAW1LL62"/>